<name>A0A183A8A6_9TREM</name>
<evidence type="ECO:0000313" key="4">
    <source>
        <dbReference type="Proteomes" id="UP000272942"/>
    </source>
</evidence>
<sequence>MGFLKMDEAPGYHHAIVLSPATYARHMFPEDIARNEAFWKSEDSAWHLATQLMSRYSTLNVLGFRASFPIPPDVWSDATKLNACFFSQASRIIILVPSDAESHIVTFSQTCLCPLLTKTEEQGGHPEWRERFVAAVIGNVRVPTELAPGVPFIKVVRFREIGWVRDITAMMLLQRAIQEFWVPSHARTGPTRPYWNWAGGNAQSSCQLSETIETKTVLGMCTHVSGQMETPATNTSDLGRSKSVDSRCSSSRRRRRRRHQQEHGDQTVTSRSRSRSQHSSSSGYRSLDPEFEAQQTEELIVDTRVINVLDGTQPIYLVDVMRNASAAQKVENSHASKLEESHSKVVSKSEHTETNSVSENLSTNVEMTTTVEPHADPSVLRSDLPKKPPKPDVDELSFEGTSVTKDEEDTGSHEIDNPGSFSEPKSLIERKTIKDETDPLEDTSLSEKSTLKPAREVDKVIDDNLSYDHSQKMTTSVTKYDASLSESSQNVVLSNQKEHLNDRFYKPDQEGATKLKNWSQRVETELQSSVTTNRYDKKKSLGCSDRMVSKQACGVPPDRMNEGVECRQNSPILVSRSEGDRLKSPPPPPLPPKTKASFIFSQMFYTKQKDKQNSVEFPLPYINSDGVFKKQETLMSMRETDKQIASHEPEASNKPICSDTTTEREDSEQKRETEPNRSPPVIGKHCWGVVNTEGPLIQKSCIDFSSFSYEEKRNDVSELDSLDASLVSPIIAQKSSVTATPSPQMSMSTTTNHQDIQKDSSLVQSKTEPLSVVHHIPVVLAPTVNQAPDQIKPVHEMSTKPTLISQPVSVQTRSPPVNVERVVTVSPNQSGSPSLRKKHVSYSTETITCEHTISECTEISSRSMPAAKRLPLLLEHQTDAAQRSSPHVPIRARSTTPEQVGPSWIPPRSRTISEECELTSRRNLHSSITPSGRVLYFRSAAPSRVSGKDFGSYKLPRSLSSSRVRLAEPTVLTGSLSESPNVKSRPRVHIYPSPWRPIYDETVADATTQMAGPLATGYMESEGVRCYAFTGTHYRKTTSPTPRLVVYKDTSVWTGPDATETYRLEVMFATRARIKSPRQQSLLVQSVPMKVDHIDVVDAKPSELQALPVSSTAPDQTKPSPTSSELSVAKSREKLIDWKTILLFILSCFVALIALTVAYFCLFSDPDNEETDQTGTRAWFQTFTSRLWRQ</sequence>
<feature type="compositionally biased region" description="Polar residues" evidence="1">
    <location>
        <begin position="227"/>
        <end position="238"/>
    </location>
</feature>
<keyword evidence="2" id="KW-1133">Transmembrane helix</keyword>
<proteinExistence type="predicted"/>
<reference evidence="5" key="1">
    <citation type="submission" date="2016-06" db="UniProtKB">
        <authorList>
            <consortium name="WormBaseParasite"/>
        </authorList>
    </citation>
    <scope>IDENTIFICATION</scope>
</reference>
<dbReference type="OrthoDB" id="6277701at2759"/>
<feature type="compositionally biased region" description="Basic and acidic residues" evidence="1">
    <location>
        <begin position="637"/>
        <end position="651"/>
    </location>
</feature>
<organism evidence="5">
    <name type="scientific">Echinostoma caproni</name>
    <dbReference type="NCBI Taxonomy" id="27848"/>
    <lineage>
        <taxon>Eukaryota</taxon>
        <taxon>Metazoa</taxon>
        <taxon>Spiralia</taxon>
        <taxon>Lophotrochozoa</taxon>
        <taxon>Platyhelminthes</taxon>
        <taxon>Trematoda</taxon>
        <taxon>Digenea</taxon>
        <taxon>Plagiorchiida</taxon>
        <taxon>Echinostomata</taxon>
        <taxon>Echinostomatoidea</taxon>
        <taxon>Echinostomatidae</taxon>
        <taxon>Echinostoma</taxon>
    </lineage>
</organism>
<feature type="region of interest" description="Disordered" evidence="1">
    <location>
        <begin position="553"/>
        <end position="595"/>
    </location>
</feature>
<keyword evidence="2" id="KW-0472">Membrane</keyword>
<feature type="compositionally biased region" description="Basic and acidic residues" evidence="1">
    <location>
        <begin position="331"/>
        <end position="353"/>
    </location>
</feature>
<dbReference type="AlphaFoldDB" id="A0A183A8A6"/>
<feature type="region of interest" description="Disordered" evidence="1">
    <location>
        <begin position="227"/>
        <end position="290"/>
    </location>
</feature>
<feature type="compositionally biased region" description="Basic and acidic residues" evidence="1">
    <location>
        <begin position="661"/>
        <end position="675"/>
    </location>
</feature>
<feature type="compositionally biased region" description="Basic and acidic residues" evidence="1">
    <location>
        <begin position="383"/>
        <end position="393"/>
    </location>
</feature>
<feature type="region of interest" description="Disordered" evidence="1">
    <location>
        <begin position="880"/>
        <end position="908"/>
    </location>
</feature>
<feature type="region of interest" description="Disordered" evidence="1">
    <location>
        <begin position="331"/>
        <end position="456"/>
    </location>
</feature>
<feature type="compositionally biased region" description="Basic and acidic residues" evidence="1">
    <location>
        <begin position="426"/>
        <end position="437"/>
    </location>
</feature>
<evidence type="ECO:0000256" key="2">
    <source>
        <dbReference type="SAM" id="Phobius"/>
    </source>
</evidence>
<accession>A0A183A8A6</accession>
<keyword evidence="4" id="KW-1185">Reference proteome</keyword>
<dbReference type="Proteomes" id="UP000272942">
    <property type="component" value="Unassembled WGS sequence"/>
</dbReference>
<feature type="transmembrane region" description="Helical" evidence="2">
    <location>
        <begin position="1141"/>
        <end position="1162"/>
    </location>
</feature>
<evidence type="ECO:0000313" key="5">
    <source>
        <dbReference type="WBParaSite" id="ECPE_0000319401-mRNA-1"/>
    </source>
</evidence>
<gene>
    <name evidence="3" type="ORF">ECPE_LOCUS3191</name>
</gene>
<feature type="compositionally biased region" description="Polar residues" evidence="1">
    <location>
        <begin position="354"/>
        <end position="371"/>
    </location>
</feature>
<dbReference type="WBParaSite" id="ECPE_0000319401-mRNA-1">
    <property type="protein sequence ID" value="ECPE_0000319401-mRNA-1"/>
    <property type="gene ID" value="ECPE_0000319401"/>
</dbReference>
<evidence type="ECO:0000256" key="1">
    <source>
        <dbReference type="SAM" id="MobiDB-lite"/>
    </source>
</evidence>
<protein>
    <submittedName>
        <fullName evidence="5">Serine/arginine repetitive matrix protein 2</fullName>
    </submittedName>
</protein>
<reference evidence="3 4" key="2">
    <citation type="submission" date="2018-11" db="EMBL/GenBank/DDBJ databases">
        <authorList>
            <consortium name="Pathogen Informatics"/>
        </authorList>
    </citation>
    <scope>NUCLEOTIDE SEQUENCE [LARGE SCALE GENOMIC DNA]</scope>
    <source>
        <strain evidence="3 4">Egypt</strain>
    </source>
</reference>
<feature type="region of interest" description="Disordered" evidence="1">
    <location>
        <begin position="637"/>
        <end position="680"/>
    </location>
</feature>
<dbReference type="EMBL" id="UZAN01040167">
    <property type="protein sequence ID" value="VDP68678.1"/>
    <property type="molecule type" value="Genomic_DNA"/>
</dbReference>
<evidence type="ECO:0000313" key="3">
    <source>
        <dbReference type="EMBL" id="VDP68678.1"/>
    </source>
</evidence>
<keyword evidence="2" id="KW-0812">Transmembrane</keyword>
<feature type="compositionally biased region" description="Low complexity" evidence="1">
    <location>
        <begin position="277"/>
        <end position="286"/>
    </location>
</feature>
<feature type="compositionally biased region" description="Basic residues" evidence="1">
    <location>
        <begin position="250"/>
        <end position="260"/>
    </location>
</feature>